<evidence type="ECO:0000313" key="2">
    <source>
        <dbReference type="EMBL" id="MBT1540885.1"/>
    </source>
</evidence>
<feature type="transmembrane region" description="Helical" evidence="1">
    <location>
        <begin position="241"/>
        <end position="270"/>
    </location>
</feature>
<evidence type="ECO:0000313" key="3">
    <source>
        <dbReference type="Proteomes" id="UP000709437"/>
    </source>
</evidence>
<feature type="transmembrane region" description="Helical" evidence="1">
    <location>
        <begin position="60"/>
        <end position="83"/>
    </location>
</feature>
<dbReference type="Proteomes" id="UP000709437">
    <property type="component" value="Unassembled WGS sequence"/>
</dbReference>
<dbReference type="EMBL" id="JAHEWX010000003">
    <property type="protein sequence ID" value="MBT1540885.1"/>
    <property type="molecule type" value="Genomic_DNA"/>
</dbReference>
<protein>
    <submittedName>
        <fullName evidence="2">Uncharacterized protein</fullName>
    </submittedName>
</protein>
<dbReference type="PROSITE" id="PS51257">
    <property type="entry name" value="PROKAR_LIPOPROTEIN"/>
    <property type="match status" value="1"/>
</dbReference>
<evidence type="ECO:0000256" key="1">
    <source>
        <dbReference type="SAM" id="Phobius"/>
    </source>
</evidence>
<gene>
    <name evidence="2" type="ORF">KK103_03860</name>
</gene>
<keyword evidence="1" id="KW-1133">Transmembrane helix</keyword>
<organism evidence="2 3">
    <name type="scientific">Curtobacterium flaccumfaciens pv. flaccumfaciens</name>
    <dbReference type="NCBI Taxonomy" id="138532"/>
    <lineage>
        <taxon>Bacteria</taxon>
        <taxon>Bacillati</taxon>
        <taxon>Actinomycetota</taxon>
        <taxon>Actinomycetes</taxon>
        <taxon>Micrococcales</taxon>
        <taxon>Microbacteriaceae</taxon>
        <taxon>Curtobacterium</taxon>
    </lineage>
</organism>
<name>A0A9Q2W4H3_9MICO</name>
<keyword evidence="1" id="KW-0472">Membrane</keyword>
<sequence>MVKKQSPTIGIILASIGCVALSFAPGFRDVAVVWWLLGAAGIGTASIREMRPRRPRQKSTLALSGVAFVAAAAAAIALVGVVAPARADASSAVTVTDPSGTGRLVQLASQLRVEGRNRSSNAVSAAREAGYSARSGLRPDWAGATAYTYEGADVVSVPLLGTDVPEMTKLSFVTVDGETTITEMASAMTSATVVHFAMWQDGQLTKNVDLTQGTEAEQASSVGTYGLDWKRLNNCLNSIGISWAVIAVLGVACGAACATMVLCAPCLAAAAGFTTRTIAKCVSNAWS</sequence>
<dbReference type="RefSeq" id="WP_214562291.1">
    <property type="nucleotide sequence ID" value="NZ_JAHEWX010000003.1"/>
</dbReference>
<reference evidence="2" key="1">
    <citation type="submission" date="2021-05" db="EMBL/GenBank/DDBJ databases">
        <title>Whole genome sequence of Curtobacterium flaccumfaciens pv. flaccumfaciens strain CFBP 3417.</title>
        <authorList>
            <person name="Osdaghi E."/>
            <person name="Taghouti G."/>
            <person name="Portier P."/>
            <person name="Fazliarab A."/>
            <person name="Taghavi S.M."/>
            <person name="Briand M."/>
            <person name="Le-Saux M."/>
            <person name="Jacques M.-A."/>
        </authorList>
    </citation>
    <scope>NUCLEOTIDE SEQUENCE</scope>
    <source>
        <strain evidence="2">CFBP 3417</strain>
    </source>
</reference>
<comment type="caution">
    <text evidence="2">The sequence shown here is derived from an EMBL/GenBank/DDBJ whole genome shotgun (WGS) entry which is preliminary data.</text>
</comment>
<dbReference type="AlphaFoldDB" id="A0A9Q2W4H3"/>
<feature type="transmembrane region" description="Helical" evidence="1">
    <location>
        <begin position="7"/>
        <end position="24"/>
    </location>
</feature>
<keyword evidence="1" id="KW-0812">Transmembrane</keyword>
<feature type="transmembrane region" description="Helical" evidence="1">
    <location>
        <begin position="30"/>
        <end position="48"/>
    </location>
</feature>
<accession>A0A9Q2W4H3</accession>
<proteinExistence type="predicted"/>